<feature type="signal peptide" evidence="2">
    <location>
        <begin position="1"/>
        <end position="18"/>
    </location>
</feature>
<dbReference type="EMBL" id="JAGMWT010000001">
    <property type="protein sequence ID" value="KAH7139267.1"/>
    <property type="molecule type" value="Genomic_DNA"/>
</dbReference>
<gene>
    <name evidence="3" type="ORF">B0J11DRAFT_516453</name>
</gene>
<name>A0A9P9EKS5_9PLEO</name>
<evidence type="ECO:0000313" key="4">
    <source>
        <dbReference type="Proteomes" id="UP000700596"/>
    </source>
</evidence>
<evidence type="ECO:0000256" key="2">
    <source>
        <dbReference type="SAM" id="SignalP"/>
    </source>
</evidence>
<feature type="non-terminal residue" evidence="3">
    <location>
        <position position="226"/>
    </location>
</feature>
<comment type="caution">
    <text evidence="3">The sequence shown here is derived from an EMBL/GenBank/DDBJ whole genome shotgun (WGS) entry which is preliminary data.</text>
</comment>
<evidence type="ECO:0008006" key="5">
    <source>
        <dbReference type="Google" id="ProtNLM"/>
    </source>
</evidence>
<keyword evidence="2" id="KW-0732">Signal</keyword>
<protein>
    <recommendedName>
        <fullName evidence="5">ATP synthase F0 subunit 6</fullName>
    </recommendedName>
</protein>
<keyword evidence="1" id="KW-1133">Transmembrane helix</keyword>
<dbReference type="AlphaFoldDB" id="A0A9P9EKS5"/>
<accession>A0A9P9EKS5</accession>
<keyword evidence="1" id="KW-0812">Transmembrane</keyword>
<reference evidence="3" key="1">
    <citation type="journal article" date="2021" name="Nat. Commun.">
        <title>Genetic determinants of endophytism in the Arabidopsis root mycobiome.</title>
        <authorList>
            <person name="Mesny F."/>
            <person name="Miyauchi S."/>
            <person name="Thiergart T."/>
            <person name="Pickel B."/>
            <person name="Atanasova L."/>
            <person name="Karlsson M."/>
            <person name="Huettel B."/>
            <person name="Barry K.W."/>
            <person name="Haridas S."/>
            <person name="Chen C."/>
            <person name="Bauer D."/>
            <person name="Andreopoulos W."/>
            <person name="Pangilinan J."/>
            <person name="LaButti K."/>
            <person name="Riley R."/>
            <person name="Lipzen A."/>
            <person name="Clum A."/>
            <person name="Drula E."/>
            <person name="Henrissat B."/>
            <person name="Kohler A."/>
            <person name="Grigoriev I.V."/>
            <person name="Martin F.M."/>
            <person name="Hacquard S."/>
        </authorList>
    </citation>
    <scope>NUCLEOTIDE SEQUENCE</scope>
    <source>
        <strain evidence="3">MPI-CAGE-CH-0243</strain>
    </source>
</reference>
<dbReference type="Proteomes" id="UP000700596">
    <property type="component" value="Unassembled WGS sequence"/>
</dbReference>
<keyword evidence="1" id="KW-0472">Membrane</keyword>
<organism evidence="3 4">
    <name type="scientific">Dendryphion nanum</name>
    <dbReference type="NCBI Taxonomy" id="256645"/>
    <lineage>
        <taxon>Eukaryota</taxon>
        <taxon>Fungi</taxon>
        <taxon>Dikarya</taxon>
        <taxon>Ascomycota</taxon>
        <taxon>Pezizomycotina</taxon>
        <taxon>Dothideomycetes</taxon>
        <taxon>Pleosporomycetidae</taxon>
        <taxon>Pleosporales</taxon>
        <taxon>Torulaceae</taxon>
        <taxon>Dendryphion</taxon>
    </lineage>
</organism>
<evidence type="ECO:0000256" key="1">
    <source>
        <dbReference type="SAM" id="Phobius"/>
    </source>
</evidence>
<keyword evidence="4" id="KW-1185">Reference proteome</keyword>
<proteinExistence type="predicted"/>
<feature type="transmembrane region" description="Helical" evidence="1">
    <location>
        <begin position="143"/>
        <end position="173"/>
    </location>
</feature>
<evidence type="ECO:0000313" key="3">
    <source>
        <dbReference type="EMBL" id="KAH7139267.1"/>
    </source>
</evidence>
<sequence length="226" mass="25189">MSLCLSWPVSCLLSPVLSLVSCLFVAIAHATIPCLLFSPHYAELFLRSLGWERMRSVADRGCDHGCGLLVVVRSFELPFQGWSWVFCFLFRGVGLCARSFFSFLLLSIANEYVVGGVLGMRGVALRAGCTAGAGVYMRNPSVFLFAFFMYPSMYLLLLSMYLFLGCIVLCYCCSLGLEDLCLHSSSLLFFRFIGVHFFPLVEEGSYIPSLALSSFLDINYSFFEDS</sequence>
<feature type="chain" id="PRO_5040119968" description="ATP synthase F0 subunit 6" evidence="2">
    <location>
        <begin position="19"/>
        <end position="226"/>
    </location>
</feature>
<feature type="non-terminal residue" evidence="3">
    <location>
        <position position="1"/>
    </location>
</feature>